<dbReference type="EMBL" id="CP029843">
    <property type="protein sequence ID" value="AWV05852.1"/>
    <property type="molecule type" value="Genomic_DNA"/>
</dbReference>
<evidence type="ECO:0000313" key="4">
    <source>
        <dbReference type="Proteomes" id="UP000249447"/>
    </source>
</evidence>
<accession>A0A2U9T2U1</accession>
<evidence type="ECO:0000256" key="1">
    <source>
        <dbReference type="SAM" id="MobiDB-lite"/>
    </source>
</evidence>
<gene>
    <name evidence="3" type="ORF">C9I47_0126</name>
</gene>
<keyword evidence="2" id="KW-0472">Membrane</keyword>
<feature type="transmembrane region" description="Helical" evidence="2">
    <location>
        <begin position="402"/>
        <end position="424"/>
    </location>
</feature>
<keyword evidence="2" id="KW-0812">Transmembrane</keyword>
<feature type="transmembrane region" description="Helical" evidence="2">
    <location>
        <begin position="207"/>
        <end position="229"/>
    </location>
</feature>
<feature type="region of interest" description="Disordered" evidence="1">
    <location>
        <begin position="354"/>
        <end position="390"/>
    </location>
</feature>
<keyword evidence="4" id="KW-1185">Reference proteome</keyword>
<feature type="region of interest" description="Disordered" evidence="1">
    <location>
        <begin position="278"/>
        <end position="300"/>
    </location>
</feature>
<evidence type="ECO:0000256" key="2">
    <source>
        <dbReference type="SAM" id="Phobius"/>
    </source>
</evidence>
<dbReference type="AlphaFoldDB" id="A0A2U9T2U1"/>
<sequence>MNLESLTVALRPRTAWEAVELGTALTRRHAAAIWTPWLLLTVPMLALCNLLTWSLDMMWLAPLLMWWLKPAYDRIPLYVLSHAVFGDVPGTARTLRAQLGWGLRWLPAYLSWRRLSPVRALNMPVDLLEGGSGPAARQRRRALTGPVYGVALLTTVICLHFELAVYLGLNALAVLFVPPDQLPMAWRDFMTVVNEQPLWLDLLTNTLTWAATCAIEPFYVGAGFGLYLNRRTEIEGWDIEIVLRRLGARLAGAGTSLLLVLALAGGLLFGGLASPPAHAQQADAGEATEARARPLSQRNLDKSVIDHGADEDEAADEEAADAAAGARVRETLRKDTLPRVFGHPLADAGSMREAVERAYEDPSVSPKRTVTTWEPRDRDEKEEDDEDDVLEDSPLLEGIGKIIGLIGAYGLWVLLGVLAVILLATSPRWIVWLRSAVDAQRREPEPVARDPLAETAPLPDDIPTAIRRLWAEGRQREALALLYRASIETMTARTGVVLVPGATEAACLRASRKMPVAADRDAFAAAVRLWQYAAYAGRLPDDAAFQHQLDTLAERFGWTGAGAPDATPDGAGA</sequence>
<feature type="compositionally biased region" description="Acidic residues" evidence="1">
    <location>
        <begin position="380"/>
        <end position="390"/>
    </location>
</feature>
<feature type="transmembrane region" description="Helical" evidence="2">
    <location>
        <begin position="44"/>
        <end position="68"/>
    </location>
</feature>
<dbReference type="KEGG" id="lmb:C9I47_0126"/>
<evidence type="ECO:0000313" key="3">
    <source>
        <dbReference type="EMBL" id="AWV05852.1"/>
    </source>
</evidence>
<name>A0A2U9T2U1_9GAMM</name>
<organism evidence="3 4">
    <name type="scientific">Marilutibacter maris</name>
    <dbReference type="NCBI Taxonomy" id="1605891"/>
    <lineage>
        <taxon>Bacteria</taxon>
        <taxon>Pseudomonadati</taxon>
        <taxon>Pseudomonadota</taxon>
        <taxon>Gammaproteobacteria</taxon>
        <taxon>Lysobacterales</taxon>
        <taxon>Lysobacteraceae</taxon>
        <taxon>Marilutibacter</taxon>
    </lineage>
</organism>
<feature type="transmembrane region" description="Helical" evidence="2">
    <location>
        <begin position="147"/>
        <end position="177"/>
    </location>
</feature>
<reference evidence="3 4" key="1">
    <citation type="submission" date="2018-05" db="EMBL/GenBank/DDBJ databases">
        <title>The complete genome of Lysobacter maris HZ9B, a marine bacterium antagonistic against terrestrial plant pathogens.</title>
        <authorList>
            <person name="Zhang X.-Q."/>
        </authorList>
    </citation>
    <scope>NUCLEOTIDE SEQUENCE [LARGE SCALE GENOMIC DNA]</scope>
    <source>
        <strain evidence="3 4">HZ9B</strain>
    </source>
</reference>
<protein>
    <submittedName>
        <fullName evidence="3">Membrane protein</fullName>
    </submittedName>
</protein>
<dbReference type="OrthoDB" id="183980at2"/>
<keyword evidence="2" id="KW-1133">Transmembrane helix</keyword>
<feature type="transmembrane region" description="Helical" evidence="2">
    <location>
        <begin position="250"/>
        <end position="273"/>
    </location>
</feature>
<dbReference type="RefSeq" id="WP_111265042.1">
    <property type="nucleotide sequence ID" value="NZ_CP029843.1"/>
</dbReference>
<proteinExistence type="predicted"/>
<dbReference type="Proteomes" id="UP000249447">
    <property type="component" value="Chromosome"/>
</dbReference>